<dbReference type="AlphaFoldDB" id="A0A5M6ZNY5"/>
<evidence type="ECO:0000313" key="1">
    <source>
        <dbReference type="EMBL" id="KAA5803931.1"/>
    </source>
</evidence>
<protein>
    <submittedName>
        <fullName evidence="1">N-formylglutamate amidohydrolase</fullName>
    </submittedName>
</protein>
<comment type="caution">
    <text evidence="1">The sequence shown here is derived from an EMBL/GenBank/DDBJ whole genome shotgun (WGS) entry which is preliminary data.</text>
</comment>
<accession>A0A5M6ZNY5</accession>
<reference evidence="1 2" key="1">
    <citation type="submission" date="2019-09" db="EMBL/GenBank/DDBJ databases">
        <authorList>
            <person name="Kevbrin V."/>
            <person name="Grouzdev D.S."/>
        </authorList>
    </citation>
    <scope>NUCLEOTIDE SEQUENCE [LARGE SCALE GENOMIC DNA]</scope>
    <source>
        <strain evidence="1 2">G-192</strain>
    </source>
</reference>
<evidence type="ECO:0000313" key="2">
    <source>
        <dbReference type="Proteomes" id="UP000325122"/>
    </source>
</evidence>
<keyword evidence="2" id="KW-1185">Reference proteome</keyword>
<organism evidence="1 2">
    <name type="scientific">Alkalicaulis satelles</name>
    <dbReference type="NCBI Taxonomy" id="2609175"/>
    <lineage>
        <taxon>Bacteria</taxon>
        <taxon>Pseudomonadati</taxon>
        <taxon>Pseudomonadota</taxon>
        <taxon>Alphaproteobacteria</taxon>
        <taxon>Maricaulales</taxon>
        <taxon>Maricaulaceae</taxon>
        <taxon>Alkalicaulis</taxon>
    </lineage>
</organism>
<dbReference type="Proteomes" id="UP000325122">
    <property type="component" value="Unassembled WGS sequence"/>
</dbReference>
<dbReference type="SUPFAM" id="SSF53187">
    <property type="entry name" value="Zn-dependent exopeptidases"/>
    <property type="match status" value="1"/>
</dbReference>
<keyword evidence="1" id="KW-0378">Hydrolase</keyword>
<proteinExistence type="predicted"/>
<dbReference type="EMBL" id="VWOJ01000002">
    <property type="protein sequence ID" value="KAA5803931.1"/>
    <property type="molecule type" value="Genomic_DNA"/>
</dbReference>
<dbReference type="Pfam" id="PF05013">
    <property type="entry name" value="FGase"/>
    <property type="match status" value="1"/>
</dbReference>
<dbReference type="InterPro" id="IPR007709">
    <property type="entry name" value="N-FG_amidohydro"/>
</dbReference>
<dbReference type="Gene3D" id="3.40.630.40">
    <property type="entry name" value="Zn-dependent exopeptidases"/>
    <property type="match status" value="1"/>
</dbReference>
<name>A0A5M6ZNY5_9PROT</name>
<sequence>MTGPDPKTDAAPERAPVHVHAPARRVSPLVFASPHSGRDYTGRALARASLPLGVLRQSEDAYVDELLARAPDLGVPVIKALFPRVFVDVNRSEDELDPDMFDPPPAGLAQVSARAAAGLGVIPRVAADGRALYAGRLALSEAHERLAHCYRPYHTALRSELEAARQVCGEAVLIDWHSMPAASARGADIVLGDRYGASCSRALTARAETQFRALGFTVMRNRPYAGGYTTEHYGRPASGVQALQIEINRGLYLDERQVRPSARMPALTKALTQWIEAMIEDSTGVLRAAE</sequence>
<dbReference type="GO" id="GO:0016787">
    <property type="term" value="F:hydrolase activity"/>
    <property type="evidence" value="ECO:0007669"/>
    <property type="project" value="UniProtKB-KW"/>
</dbReference>
<gene>
    <name evidence="1" type="ORF">F1654_09060</name>
</gene>